<dbReference type="Pfam" id="PF13404">
    <property type="entry name" value="HTH_AsnC-type"/>
    <property type="match status" value="1"/>
</dbReference>
<name>A0A7J0BH95_9BACT</name>
<dbReference type="PROSITE" id="PS50956">
    <property type="entry name" value="HTH_ASNC_2"/>
    <property type="match status" value="1"/>
</dbReference>
<organism evidence="5 6">
    <name type="scientific">Desulfovibrio subterraneus</name>
    <dbReference type="NCBI Taxonomy" id="2718620"/>
    <lineage>
        <taxon>Bacteria</taxon>
        <taxon>Pseudomonadati</taxon>
        <taxon>Thermodesulfobacteriota</taxon>
        <taxon>Desulfovibrionia</taxon>
        <taxon>Desulfovibrionales</taxon>
        <taxon>Desulfovibrionaceae</taxon>
        <taxon>Desulfovibrio</taxon>
    </lineage>
</organism>
<keyword evidence="3" id="KW-0804">Transcription</keyword>
<dbReference type="GO" id="GO:0005829">
    <property type="term" value="C:cytosol"/>
    <property type="evidence" value="ECO:0007669"/>
    <property type="project" value="TreeGrafter"/>
</dbReference>
<dbReference type="InterPro" id="IPR000485">
    <property type="entry name" value="AsnC-type_HTH_dom"/>
</dbReference>
<dbReference type="InterPro" id="IPR011008">
    <property type="entry name" value="Dimeric_a/b-barrel"/>
</dbReference>
<dbReference type="InterPro" id="IPR036390">
    <property type="entry name" value="WH_DNA-bd_sf"/>
</dbReference>
<dbReference type="SMART" id="SM00344">
    <property type="entry name" value="HTH_ASNC"/>
    <property type="match status" value="1"/>
</dbReference>
<dbReference type="Pfam" id="PF01037">
    <property type="entry name" value="AsnC_trans_reg"/>
    <property type="match status" value="1"/>
</dbReference>
<dbReference type="InterPro" id="IPR019888">
    <property type="entry name" value="Tscrpt_reg_AsnC-like"/>
</dbReference>
<dbReference type="PANTHER" id="PTHR30154">
    <property type="entry name" value="LEUCINE-RESPONSIVE REGULATORY PROTEIN"/>
    <property type="match status" value="1"/>
</dbReference>
<proteinExistence type="predicted"/>
<protein>
    <recommendedName>
        <fullName evidence="4">HTH asnC-type domain-containing protein</fullName>
    </recommendedName>
</protein>
<comment type="caution">
    <text evidence="5">The sequence shown here is derived from an EMBL/GenBank/DDBJ whole genome shotgun (WGS) entry which is preliminary data.</text>
</comment>
<dbReference type="InterPro" id="IPR036388">
    <property type="entry name" value="WH-like_DNA-bd_sf"/>
</dbReference>
<dbReference type="PANTHER" id="PTHR30154:SF34">
    <property type="entry name" value="TRANSCRIPTIONAL REGULATOR AZLB"/>
    <property type="match status" value="1"/>
</dbReference>
<evidence type="ECO:0000256" key="1">
    <source>
        <dbReference type="ARBA" id="ARBA00023015"/>
    </source>
</evidence>
<dbReference type="GO" id="GO:0043565">
    <property type="term" value="F:sequence-specific DNA binding"/>
    <property type="evidence" value="ECO:0007669"/>
    <property type="project" value="InterPro"/>
</dbReference>
<evidence type="ECO:0000313" key="5">
    <source>
        <dbReference type="EMBL" id="GFM33057.1"/>
    </source>
</evidence>
<keyword evidence="1" id="KW-0805">Transcription regulation</keyword>
<gene>
    <name evidence="5" type="ORF">DSM101010T_14220</name>
</gene>
<dbReference type="SUPFAM" id="SSF54909">
    <property type="entry name" value="Dimeric alpha+beta barrel"/>
    <property type="match status" value="1"/>
</dbReference>
<evidence type="ECO:0000256" key="2">
    <source>
        <dbReference type="ARBA" id="ARBA00023125"/>
    </source>
</evidence>
<keyword evidence="6" id="KW-1185">Reference proteome</keyword>
<dbReference type="EMBL" id="BLVO01000013">
    <property type="protein sequence ID" value="GFM33057.1"/>
    <property type="molecule type" value="Genomic_DNA"/>
</dbReference>
<evidence type="ECO:0000256" key="3">
    <source>
        <dbReference type="ARBA" id="ARBA00023163"/>
    </source>
</evidence>
<sequence>MKIDKLSFQIAGQLLDGRKSYREIAQELSVAENTVRSRINKMQQDGVMDIVGRLDVEKIPGHTIVYTGVRLSERDLFSKCQELSELKGVISSAVVTGRFDIILTLLLREGFGLLEFYSNEMSKVDGILSVESFVVYKGTRMMAPYILDPDTLPE</sequence>
<dbReference type="InterPro" id="IPR019887">
    <property type="entry name" value="Tscrpt_reg_AsnC/Lrp_C"/>
</dbReference>
<dbReference type="GO" id="GO:0043200">
    <property type="term" value="P:response to amino acid"/>
    <property type="evidence" value="ECO:0007669"/>
    <property type="project" value="TreeGrafter"/>
</dbReference>
<accession>A0A7J0BH95</accession>
<dbReference type="Gene3D" id="3.30.70.920">
    <property type="match status" value="1"/>
</dbReference>
<evidence type="ECO:0000259" key="4">
    <source>
        <dbReference type="PROSITE" id="PS50956"/>
    </source>
</evidence>
<reference evidence="5 6" key="1">
    <citation type="submission" date="2020-05" db="EMBL/GenBank/DDBJ databases">
        <title>Draft genome sequence of Desulfovibrio sp. strain HN2T.</title>
        <authorList>
            <person name="Ueno A."/>
            <person name="Tamazawa S."/>
            <person name="Tamamura S."/>
            <person name="Murakami T."/>
            <person name="Kiyama T."/>
            <person name="Inomata H."/>
            <person name="Amano Y."/>
            <person name="Miyakawa K."/>
            <person name="Tamaki H."/>
            <person name="Naganuma T."/>
            <person name="Kaneko K."/>
        </authorList>
    </citation>
    <scope>NUCLEOTIDE SEQUENCE [LARGE SCALE GENOMIC DNA]</scope>
    <source>
        <strain evidence="5 6">HN2</strain>
    </source>
</reference>
<evidence type="ECO:0000313" key="6">
    <source>
        <dbReference type="Proteomes" id="UP000503840"/>
    </source>
</evidence>
<dbReference type="AlphaFoldDB" id="A0A7J0BH95"/>
<dbReference type="Proteomes" id="UP000503840">
    <property type="component" value="Unassembled WGS sequence"/>
</dbReference>
<dbReference type="Gene3D" id="1.10.10.10">
    <property type="entry name" value="Winged helix-like DNA-binding domain superfamily/Winged helix DNA-binding domain"/>
    <property type="match status" value="1"/>
</dbReference>
<feature type="domain" description="HTH asnC-type" evidence="4">
    <location>
        <begin position="16"/>
        <end position="63"/>
    </location>
</feature>
<dbReference type="SUPFAM" id="SSF46785">
    <property type="entry name" value="Winged helix' DNA-binding domain"/>
    <property type="match status" value="1"/>
</dbReference>
<dbReference type="RefSeq" id="WP_174404748.1">
    <property type="nucleotide sequence ID" value="NZ_BLVO01000013.1"/>
</dbReference>
<keyword evidence="2" id="KW-0238">DNA-binding</keyword>